<dbReference type="PANTHER" id="PTHR23133:SF2">
    <property type="entry name" value="IMIDAZOLEGLYCEROL-PHOSPHATE DEHYDRATASE"/>
    <property type="match status" value="1"/>
</dbReference>
<dbReference type="GO" id="GO:0005737">
    <property type="term" value="C:cytoplasm"/>
    <property type="evidence" value="ECO:0007669"/>
    <property type="project" value="UniProtKB-SubCell"/>
</dbReference>
<dbReference type="Proteomes" id="UP000478417">
    <property type="component" value="Unassembled WGS sequence"/>
</dbReference>
<keyword evidence="9" id="KW-1185">Reference proteome</keyword>
<proteinExistence type="inferred from homology"/>
<dbReference type="CDD" id="cd07914">
    <property type="entry name" value="IGPD"/>
    <property type="match status" value="1"/>
</dbReference>
<dbReference type="SUPFAM" id="SSF54211">
    <property type="entry name" value="Ribosomal protein S5 domain 2-like"/>
    <property type="match status" value="2"/>
</dbReference>
<comment type="subcellular location">
    <subcellularLocation>
        <location evidence="6 7">Cytoplasm</location>
    </subcellularLocation>
</comment>
<keyword evidence="3 6" id="KW-0028">Amino-acid biosynthesis</keyword>
<dbReference type="FunFam" id="3.30.230.40:FF:000003">
    <property type="entry name" value="Imidazoleglycerol-phosphate dehydratase HisB"/>
    <property type="match status" value="1"/>
</dbReference>
<keyword evidence="5 6" id="KW-0456">Lyase</keyword>
<dbReference type="EC" id="4.2.1.19" evidence="6 7"/>
<keyword evidence="6" id="KW-0963">Cytoplasm</keyword>
<dbReference type="NCBIfam" id="NF002114">
    <property type="entry name" value="PRK00951.2-4"/>
    <property type="match status" value="1"/>
</dbReference>
<dbReference type="PROSITE" id="PS00954">
    <property type="entry name" value="IGP_DEHYDRATASE_1"/>
    <property type="match status" value="1"/>
</dbReference>
<dbReference type="PANTHER" id="PTHR23133">
    <property type="entry name" value="IMIDAZOLEGLYCEROL-PHOSPHATE DEHYDRATASE HIS7"/>
    <property type="match status" value="1"/>
</dbReference>
<gene>
    <name evidence="6 8" type="primary">hisB</name>
    <name evidence="8" type="ORF">G0Q06_09440</name>
</gene>
<evidence type="ECO:0000256" key="7">
    <source>
        <dbReference type="RuleBase" id="RU000599"/>
    </source>
</evidence>
<evidence type="ECO:0000313" key="9">
    <source>
        <dbReference type="Proteomes" id="UP000478417"/>
    </source>
</evidence>
<dbReference type="InterPro" id="IPR000807">
    <property type="entry name" value="ImidazoleglycerolP_deHydtase"/>
</dbReference>
<name>A0A6B2M2Y5_9BACT</name>
<evidence type="ECO:0000256" key="4">
    <source>
        <dbReference type="ARBA" id="ARBA00023102"/>
    </source>
</evidence>
<dbReference type="UniPathway" id="UPA00031">
    <property type="reaction ID" value="UER00011"/>
</dbReference>
<protein>
    <recommendedName>
        <fullName evidence="2 6">Imidazoleglycerol-phosphate dehydratase</fullName>
        <shortName evidence="6">IGPD</shortName>
        <ecNumber evidence="6 7">4.2.1.19</ecNumber>
    </recommendedName>
</protein>
<comment type="similarity">
    <text evidence="6 7">Belongs to the imidazoleglycerol-phosphate dehydratase family.</text>
</comment>
<organism evidence="8 9">
    <name type="scientific">Oceanipulchritudo coccoides</name>
    <dbReference type="NCBI Taxonomy" id="2706888"/>
    <lineage>
        <taxon>Bacteria</taxon>
        <taxon>Pseudomonadati</taxon>
        <taxon>Verrucomicrobiota</taxon>
        <taxon>Opitutia</taxon>
        <taxon>Puniceicoccales</taxon>
        <taxon>Oceanipulchritudinaceae</taxon>
        <taxon>Oceanipulchritudo</taxon>
    </lineage>
</organism>
<sequence>MDKKRIAKLTRETKETAISLKLNLDGSGKTKISTGIPFFDHMLELFAHHGLFDLELSAKGDLSVDYHHTVEDVGIVLGEAVRKASGDKSGIRRYGFFLLPMDECLCRFVMDLGGRAHLAYKVSSEQSFVRDFNIVLVREFFQAYANSAAANVHIELLYGDEPHHIAESIFKGFGRTLAVCVERDPRREGMVPSTKGMLE</sequence>
<evidence type="ECO:0000256" key="5">
    <source>
        <dbReference type="ARBA" id="ARBA00023239"/>
    </source>
</evidence>
<evidence type="ECO:0000256" key="2">
    <source>
        <dbReference type="ARBA" id="ARBA00016664"/>
    </source>
</evidence>
<evidence type="ECO:0000313" key="8">
    <source>
        <dbReference type="EMBL" id="NDV62672.1"/>
    </source>
</evidence>
<evidence type="ECO:0000256" key="3">
    <source>
        <dbReference type="ARBA" id="ARBA00022605"/>
    </source>
</evidence>
<comment type="pathway">
    <text evidence="1 6 7">Amino-acid biosynthesis; L-histidine biosynthesis; L-histidine from 5-phospho-alpha-D-ribose 1-diphosphate: step 6/9.</text>
</comment>
<dbReference type="PROSITE" id="PS00955">
    <property type="entry name" value="IGP_DEHYDRATASE_2"/>
    <property type="match status" value="1"/>
</dbReference>
<dbReference type="Pfam" id="PF00475">
    <property type="entry name" value="IGPD"/>
    <property type="match status" value="1"/>
</dbReference>
<dbReference type="RefSeq" id="WP_163964971.1">
    <property type="nucleotide sequence ID" value="NZ_JAAGNX010000002.1"/>
</dbReference>
<dbReference type="NCBIfam" id="NF002111">
    <property type="entry name" value="PRK00951.2-1"/>
    <property type="match status" value="1"/>
</dbReference>
<dbReference type="GO" id="GO:0000105">
    <property type="term" value="P:L-histidine biosynthetic process"/>
    <property type="evidence" value="ECO:0007669"/>
    <property type="project" value="UniProtKB-UniRule"/>
</dbReference>
<dbReference type="GO" id="GO:0004424">
    <property type="term" value="F:imidazoleglycerol-phosphate dehydratase activity"/>
    <property type="evidence" value="ECO:0007669"/>
    <property type="project" value="UniProtKB-UniRule"/>
</dbReference>
<accession>A0A6B2M2Y5</accession>
<dbReference type="InterPro" id="IPR038494">
    <property type="entry name" value="IGPD_sf"/>
</dbReference>
<comment type="caution">
    <text evidence="8">The sequence shown here is derived from an EMBL/GenBank/DDBJ whole genome shotgun (WGS) entry which is preliminary data.</text>
</comment>
<comment type="catalytic activity">
    <reaction evidence="6 7">
        <text>D-erythro-1-(imidazol-4-yl)glycerol 3-phosphate = 3-(imidazol-4-yl)-2-oxopropyl phosphate + H2O</text>
        <dbReference type="Rhea" id="RHEA:11040"/>
        <dbReference type="ChEBI" id="CHEBI:15377"/>
        <dbReference type="ChEBI" id="CHEBI:57766"/>
        <dbReference type="ChEBI" id="CHEBI:58278"/>
        <dbReference type="EC" id="4.2.1.19"/>
    </reaction>
</comment>
<dbReference type="HAMAP" id="MF_00076">
    <property type="entry name" value="HisB"/>
    <property type="match status" value="1"/>
</dbReference>
<dbReference type="FunFam" id="3.30.230.40:FF:000001">
    <property type="entry name" value="Imidazoleglycerol-phosphate dehydratase HisB"/>
    <property type="match status" value="1"/>
</dbReference>
<dbReference type="EMBL" id="JAAGNX010000002">
    <property type="protein sequence ID" value="NDV62672.1"/>
    <property type="molecule type" value="Genomic_DNA"/>
</dbReference>
<evidence type="ECO:0000256" key="6">
    <source>
        <dbReference type="HAMAP-Rule" id="MF_00076"/>
    </source>
</evidence>
<reference evidence="8 9" key="1">
    <citation type="submission" date="2020-02" db="EMBL/GenBank/DDBJ databases">
        <title>Albibacoteraceae fam. nov., the first described family within the subdivision 4 Verrucomicrobia.</title>
        <authorList>
            <person name="Xi F."/>
        </authorList>
    </citation>
    <scope>NUCLEOTIDE SEQUENCE [LARGE SCALE GENOMIC DNA]</scope>
    <source>
        <strain evidence="8 9">CK1056</strain>
    </source>
</reference>
<dbReference type="InterPro" id="IPR020565">
    <property type="entry name" value="ImidazoleglycerP_deHydtase_CS"/>
</dbReference>
<dbReference type="Gene3D" id="3.30.230.40">
    <property type="entry name" value="Imidazole glycerol phosphate dehydratase, domain 1"/>
    <property type="match status" value="2"/>
</dbReference>
<keyword evidence="4 6" id="KW-0368">Histidine biosynthesis</keyword>
<dbReference type="InterPro" id="IPR020568">
    <property type="entry name" value="Ribosomal_Su5_D2-typ_SF"/>
</dbReference>
<dbReference type="AlphaFoldDB" id="A0A6B2M2Y5"/>
<evidence type="ECO:0000256" key="1">
    <source>
        <dbReference type="ARBA" id="ARBA00005047"/>
    </source>
</evidence>